<feature type="transmembrane region" description="Helical" evidence="6">
    <location>
        <begin position="169"/>
        <end position="190"/>
    </location>
</feature>
<dbReference type="PANTHER" id="PTHR43124:SF8">
    <property type="entry name" value="INNER MEMBRANE TRANSPORT PROTEIN YDHP"/>
    <property type="match status" value="1"/>
</dbReference>
<evidence type="ECO:0000256" key="2">
    <source>
        <dbReference type="ARBA" id="ARBA00022475"/>
    </source>
</evidence>
<evidence type="ECO:0000313" key="9">
    <source>
        <dbReference type="Proteomes" id="UP000244069"/>
    </source>
</evidence>
<name>A0A2T6B0P1_9RHOB</name>
<evidence type="ECO:0000259" key="7">
    <source>
        <dbReference type="PROSITE" id="PS50850"/>
    </source>
</evidence>
<dbReference type="OrthoDB" id="9788453at2"/>
<dbReference type="PANTHER" id="PTHR43124">
    <property type="entry name" value="PURINE EFFLUX PUMP PBUE"/>
    <property type="match status" value="1"/>
</dbReference>
<sequence length="395" mass="40063">MPGGAPSPAPTRRFALLAIGLGAFGIGTTEFAPMGLLPAIAEGVDVSIPAAGQLVTAYAVGVMISAPFMTLYLARFGQKRALLIAMAIYIIGNLVSTVAPEYWSLMAGRLITSLCQGAFFGFGAVAATSVVPPEKRASALAIMFMGTSIANIGGVPASSWMGETIGWRAAFAVTVGLGIIAFTALAFALPEGEPGRRAEVRRELATLLRPQMLVTLAATVLFASGFFAVYTYIAPFLEEVAGAGPRFVTLLLVLIGVGLTLGNWLGGKLADRSLRHGAMQAMAALAVTSLALPLMVGSIPGTILGTLAWSASAFACVPALQMRAMRAAEDAPSLAASMNIAAFNLGNAVGAAVGGAVIGLGFGVAAVPLAAALLALIGLGALRMQRPVGSSVTVG</sequence>
<evidence type="ECO:0000256" key="1">
    <source>
        <dbReference type="ARBA" id="ARBA00004651"/>
    </source>
</evidence>
<keyword evidence="3 6" id="KW-0812">Transmembrane</keyword>
<accession>A0A2T6B0P1</accession>
<evidence type="ECO:0000313" key="8">
    <source>
        <dbReference type="EMBL" id="PTX49627.1"/>
    </source>
</evidence>
<dbReference type="AlphaFoldDB" id="A0A2T6B0P1"/>
<dbReference type="InterPro" id="IPR050189">
    <property type="entry name" value="MFS_Efflux_Transporters"/>
</dbReference>
<feature type="transmembrane region" description="Helical" evidence="6">
    <location>
        <begin position="53"/>
        <end position="74"/>
    </location>
</feature>
<comment type="caution">
    <text evidence="8">The sequence shown here is derived from an EMBL/GenBank/DDBJ whole genome shotgun (WGS) entry which is preliminary data.</text>
</comment>
<dbReference type="GO" id="GO:0005886">
    <property type="term" value="C:plasma membrane"/>
    <property type="evidence" value="ECO:0007669"/>
    <property type="project" value="UniProtKB-SubCell"/>
</dbReference>
<feature type="transmembrane region" description="Helical" evidence="6">
    <location>
        <begin position="81"/>
        <end position="99"/>
    </location>
</feature>
<proteinExistence type="predicted"/>
<protein>
    <submittedName>
        <fullName evidence="8">DHA1 family inner membrane transport protein</fullName>
    </submittedName>
</protein>
<dbReference type="EMBL" id="QBKN01000006">
    <property type="protein sequence ID" value="PTX49627.1"/>
    <property type="molecule type" value="Genomic_DNA"/>
</dbReference>
<keyword evidence="2" id="KW-1003">Cell membrane</keyword>
<dbReference type="Pfam" id="PF07690">
    <property type="entry name" value="MFS_1"/>
    <property type="match status" value="1"/>
</dbReference>
<dbReference type="InterPro" id="IPR011701">
    <property type="entry name" value="MFS"/>
</dbReference>
<evidence type="ECO:0000256" key="3">
    <source>
        <dbReference type="ARBA" id="ARBA00022692"/>
    </source>
</evidence>
<feature type="transmembrane region" description="Helical" evidence="6">
    <location>
        <begin position="245"/>
        <end position="265"/>
    </location>
</feature>
<evidence type="ECO:0000256" key="4">
    <source>
        <dbReference type="ARBA" id="ARBA00022989"/>
    </source>
</evidence>
<dbReference type="InterPro" id="IPR036259">
    <property type="entry name" value="MFS_trans_sf"/>
</dbReference>
<dbReference type="GO" id="GO:0022857">
    <property type="term" value="F:transmembrane transporter activity"/>
    <property type="evidence" value="ECO:0007669"/>
    <property type="project" value="InterPro"/>
</dbReference>
<dbReference type="SUPFAM" id="SSF103473">
    <property type="entry name" value="MFS general substrate transporter"/>
    <property type="match status" value="1"/>
</dbReference>
<feature type="transmembrane region" description="Helical" evidence="6">
    <location>
        <begin position="138"/>
        <end position="157"/>
    </location>
</feature>
<feature type="transmembrane region" description="Helical" evidence="6">
    <location>
        <begin position="211"/>
        <end position="233"/>
    </location>
</feature>
<feature type="transmembrane region" description="Helical" evidence="6">
    <location>
        <begin position="360"/>
        <end position="382"/>
    </location>
</feature>
<gene>
    <name evidence="8" type="ORF">C8N44_1062</name>
</gene>
<dbReference type="InterPro" id="IPR020846">
    <property type="entry name" value="MFS_dom"/>
</dbReference>
<keyword evidence="5 6" id="KW-0472">Membrane</keyword>
<keyword evidence="4 6" id="KW-1133">Transmembrane helix</keyword>
<comment type="subcellular location">
    <subcellularLocation>
        <location evidence="1">Cell membrane</location>
        <topology evidence="1">Multi-pass membrane protein</topology>
    </subcellularLocation>
</comment>
<dbReference type="Proteomes" id="UP000244069">
    <property type="component" value="Unassembled WGS sequence"/>
</dbReference>
<reference evidence="8 9" key="1">
    <citation type="submission" date="2018-04" db="EMBL/GenBank/DDBJ databases">
        <title>Genomic Encyclopedia of Archaeal and Bacterial Type Strains, Phase II (KMG-II): from individual species to whole genera.</title>
        <authorList>
            <person name="Goeker M."/>
        </authorList>
    </citation>
    <scope>NUCLEOTIDE SEQUENCE [LARGE SCALE GENOMIC DNA]</scope>
    <source>
        <strain evidence="8 9">DSM 29329</strain>
    </source>
</reference>
<keyword evidence="9" id="KW-1185">Reference proteome</keyword>
<evidence type="ECO:0000256" key="6">
    <source>
        <dbReference type="SAM" id="Phobius"/>
    </source>
</evidence>
<organism evidence="8 9">
    <name type="scientific">Allosediminivita pacifica</name>
    <dbReference type="NCBI Taxonomy" id="1267769"/>
    <lineage>
        <taxon>Bacteria</taxon>
        <taxon>Pseudomonadati</taxon>
        <taxon>Pseudomonadota</taxon>
        <taxon>Alphaproteobacteria</taxon>
        <taxon>Rhodobacterales</taxon>
        <taxon>Paracoccaceae</taxon>
        <taxon>Allosediminivita</taxon>
    </lineage>
</organism>
<evidence type="ECO:0000256" key="5">
    <source>
        <dbReference type="ARBA" id="ARBA00023136"/>
    </source>
</evidence>
<feature type="transmembrane region" description="Helical" evidence="6">
    <location>
        <begin position="111"/>
        <end position="131"/>
    </location>
</feature>
<dbReference type="CDD" id="cd17324">
    <property type="entry name" value="MFS_NepI_like"/>
    <property type="match status" value="1"/>
</dbReference>
<dbReference type="PROSITE" id="PS50850">
    <property type="entry name" value="MFS"/>
    <property type="match status" value="1"/>
</dbReference>
<dbReference type="RefSeq" id="WP_107975253.1">
    <property type="nucleotide sequence ID" value="NZ_BMEZ01000006.1"/>
</dbReference>
<feature type="domain" description="Major facilitator superfamily (MFS) profile" evidence="7">
    <location>
        <begin position="15"/>
        <end position="390"/>
    </location>
</feature>
<dbReference type="Gene3D" id="1.20.1250.20">
    <property type="entry name" value="MFS general substrate transporter like domains"/>
    <property type="match status" value="1"/>
</dbReference>